<evidence type="ECO:0000313" key="3">
    <source>
        <dbReference type="Proteomes" id="UP000293195"/>
    </source>
</evidence>
<dbReference type="PANTHER" id="PTHR42070">
    <property type="entry name" value="FILAMENT ASSOCIATED PROTEIN, PUTATIVE (AFU_ORTHOLOGUE AFUA_8G06630)-RELATED"/>
    <property type="match status" value="1"/>
</dbReference>
<feature type="compositionally biased region" description="Basic residues" evidence="1">
    <location>
        <begin position="18"/>
        <end position="27"/>
    </location>
</feature>
<comment type="caution">
    <text evidence="2">The sequence shown here is derived from an EMBL/GenBank/DDBJ whole genome shotgun (WGS) entry which is preliminary data.</text>
</comment>
<dbReference type="EMBL" id="PDXF01000149">
    <property type="protein sequence ID" value="RYN86389.1"/>
    <property type="molecule type" value="Genomic_DNA"/>
</dbReference>
<evidence type="ECO:0000313" key="2">
    <source>
        <dbReference type="EMBL" id="RYN86389.1"/>
    </source>
</evidence>
<evidence type="ECO:0008006" key="4">
    <source>
        <dbReference type="Google" id="ProtNLM"/>
    </source>
</evidence>
<accession>A0ABY0FPV5</accession>
<sequence>MASKKVNVELTNAERVRNNQRRSRARRKEYTTELEAKIQQYESGYDQNPIKSRIEELAKELDTLKKLLNALGLDDKFLEAHGRAARLASTWAQDKQSPEETNDTPLSLPQPTSQFTNGLQAHPDPILQSINVGAQHPIPRRSLERLNPLDSTLLCDLFALPTDPTSISDSLETPNLFGQPHAHSAMDLSTSTTPLGLESSTTTLCTIAFSRILESNRKGFSATDLDLKLRVGYRFSATPLEGCRVDNHILLDVLAEIL</sequence>
<feature type="region of interest" description="Disordered" evidence="1">
    <location>
        <begin position="1"/>
        <end position="28"/>
    </location>
</feature>
<dbReference type="CDD" id="cd14688">
    <property type="entry name" value="bZIP_YAP"/>
    <property type="match status" value="1"/>
</dbReference>
<organism evidence="2 3">
    <name type="scientific">Alternaria tenuissima</name>
    <dbReference type="NCBI Taxonomy" id="119927"/>
    <lineage>
        <taxon>Eukaryota</taxon>
        <taxon>Fungi</taxon>
        <taxon>Dikarya</taxon>
        <taxon>Ascomycota</taxon>
        <taxon>Pezizomycotina</taxon>
        <taxon>Dothideomycetes</taxon>
        <taxon>Pleosporomycetidae</taxon>
        <taxon>Pleosporales</taxon>
        <taxon>Pleosporineae</taxon>
        <taxon>Pleosporaceae</taxon>
        <taxon>Alternaria</taxon>
        <taxon>Alternaria sect. Alternaria</taxon>
        <taxon>Alternaria alternata complex</taxon>
    </lineage>
</organism>
<feature type="region of interest" description="Disordered" evidence="1">
    <location>
        <begin position="88"/>
        <end position="107"/>
    </location>
</feature>
<dbReference type="Gene3D" id="1.20.5.170">
    <property type="match status" value="1"/>
</dbReference>
<keyword evidence="3" id="KW-1185">Reference proteome</keyword>
<reference evidence="3" key="1">
    <citation type="journal article" date="2019" name="bioRxiv">
        <title>Genomics, evolutionary history and diagnostics of the Alternaria alternata species group including apple and Asian pear pathotypes.</title>
        <authorList>
            <person name="Armitage A.D."/>
            <person name="Cockerton H.M."/>
            <person name="Sreenivasaprasad S."/>
            <person name="Woodhall J.W."/>
            <person name="Lane C.R."/>
            <person name="Harrison R.J."/>
            <person name="Clarkson J.P."/>
        </authorList>
    </citation>
    <scope>NUCLEOTIDE SEQUENCE [LARGE SCALE GENOMIC DNA]</scope>
    <source>
        <strain evidence="3">FERA 635</strain>
    </source>
</reference>
<dbReference type="PANTHER" id="PTHR42070:SF1">
    <property type="entry name" value="FILAMENT ASSOCIATED PROTEIN, PUTATIVE (AFU_ORTHOLOGUE AFUA_8G06630)-RELATED"/>
    <property type="match status" value="1"/>
</dbReference>
<evidence type="ECO:0000256" key="1">
    <source>
        <dbReference type="SAM" id="MobiDB-lite"/>
    </source>
</evidence>
<name>A0ABY0FPV5_9PLEO</name>
<dbReference type="Proteomes" id="UP000293195">
    <property type="component" value="Unassembled WGS sequence"/>
</dbReference>
<protein>
    <recommendedName>
        <fullName evidence="4">BZIP domain-containing protein</fullName>
    </recommendedName>
</protein>
<gene>
    <name evidence="2" type="ORF">AA0119_g12945</name>
</gene>
<proteinExistence type="predicted"/>